<dbReference type="GO" id="GO:0051666">
    <property type="term" value="P:actin cortical patch localization"/>
    <property type="evidence" value="ECO:0007669"/>
    <property type="project" value="TreeGrafter"/>
</dbReference>
<organism evidence="5 6">
    <name type="scientific">Phascolomyces articulosus</name>
    <dbReference type="NCBI Taxonomy" id="60185"/>
    <lineage>
        <taxon>Eukaryota</taxon>
        <taxon>Fungi</taxon>
        <taxon>Fungi incertae sedis</taxon>
        <taxon>Mucoromycota</taxon>
        <taxon>Mucoromycotina</taxon>
        <taxon>Mucoromycetes</taxon>
        <taxon>Mucorales</taxon>
        <taxon>Lichtheimiaceae</taxon>
        <taxon>Phascolomyces</taxon>
    </lineage>
</organism>
<dbReference type="EMBL" id="JAIXMP010000011">
    <property type="protein sequence ID" value="KAI9264964.1"/>
    <property type="molecule type" value="Genomic_DNA"/>
</dbReference>
<dbReference type="InterPro" id="IPR036028">
    <property type="entry name" value="SH3-like_dom_sf"/>
</dbReference>
<accession>A0AAD5KBM1</accession>
<evidence type="ECO:0000256" key="1">
    <source>
        <dbReference type="ARBA" id="ARBA00007761"/>
    </source>
</evidence>
<dbReference type="SUPFAM" id="SSF50044">
    <property type="entry name" value="SH3-domain"/>
    <property type="match status" value="1"/>
</dbReference>
<feature type="domain" description="SH3" evidence="4">
    <location>
        <begin position="328"/>
        <end position="387"/>
    </location>
</feature>
<reference evidence="5" key="1">
    <citation type="journal article" date="2022" name="IScience">
        <title>Evolution of zygomycete secretomes and the origins of terrestrial fungal ecologies.</title>
        <authorList>
            <person name="Chang Y."/>
            <person name="Wang Y."/>
            <person name="Mondo S."/>
            <person name="Ahrendt S."/>
            <person name="Andreopoulos W."/>
            <person name="Barry K."/>
            <person name="Beard J."/>
            <person name="Benny G.L."/>
            <person name="Blankenship S."/>
            <person name="Bonito G."/>
            <person name="Cuomo C."/>
            <person name="Desiro A."/>
            <person name="Gervers K.A."/>
            <person name="Hundley H."/>
            <person name="Kuo A."/>
            <person name="LaButti K."/>
            <person name="Lang B.F."/>
            <person name="Lipzen A."/>
            <person name="O'Donnell K."/>
            <person name="Pangilinan J."/>
            <person name="Reynolds N."/>
            <person name="Sandor L."/>
            <person name="Smith M.E."/>
            <person name="Tsang A."/>
            <person name="Grigoriev I.V."/>
            <person name="Stajich J.E."/>
            <person name="Spatafora J.W."/>
        </authorList>
    </citation>
    <scope>NUCLEOTIDE SEQUENCE</scope>
    <source>
        <strain evidence="5">RSA 2281</strain>
    </source>
</reference>
<dbReference type="InterPro" id="IPR007461">
    <property type="entry name" value="Ysc84_actin-binding"/>
</dbReference>
<dbReference type="PROSITE" id="PS50002">
    <property type="entry name" value="SH3"/>
    <property type="match status" value="1"/>
</dbReference>
<dbReference type="GO" id="GO:0051017">
    <property type="term" value="P:actin filament bundle assembly"/>
    <property type="evidence" value="ECO:0007669"/>
    <property type="project" value="TreeGrafter"/>
</dbReference>
<dbReference type="Gene3D" id="2.30.30.40">
    <property type="entry name" value="SH3 Domains"/>
    <property type="match status" value="1"/>
</dbReference>
<dbReference type="InterPro" id="IPR051702">
    <property type="entry name" value="SH3_domain_YSC84-like"/>
</dbReference>
<proteinExistence type="inferred from homology"/>
<dbReference type="Proteomes" id="UP001209540">
    <property type="component" value="Unassembled WGS sequence"/>
</dbReference>
<dbReference type="PRINTS" id="PR00452">
    <property type="entry name" value="SH3DOMAIN"/>
</dbReference>
<sequence length="387" mass="40270">MSFQINNPLPMSLASECRKAGRILNAFIDPGQGLDKIIPPGILANAKGLAIFTVLKAGFLFSGRAGSGLVIARLPDGSWSAPGAIMTGGMGFGGQVGAELTDFVMVLNTTAAVKTFMHHGSITLGGNVSVAAGPIGRNAEASGTASLKSVAAVYSYSRTRGLFAGVSLEGSVILERFDANAKMYGRKVSSKDLLNGTIPPPPQADSLYRALDSRFHGRSTAGDFYGAGGGGSGGLNRSATTGGRFAFMGGNNNSRDDFNNDSGYGGGGRGYRGGGLGRSNTMYNSQPVYGETFVDKEASNYRGGESYGGGYGNSRGFNDVSAPASIGSNNARARALFNFAGEQDGDLPFRKGDIITITKKTDTQHDWWTGTINARTGIFPANFVELL</sequence>
<name>A0AAD5KBM1_9FUNG</name>
<dbReference type="GO" id="GO:0030479">
    <property type="term" value="C:actin cortical patch"/>
    <property type="evidence" value="ECO:0007669"/>
    <property type="project" value="TreeGrafter"/>
</dbReference>
<comment type="caution">
    <text evidence="5">The sequence shown here is derived from an EMBL/GenBank/DDBJ whole genome shotgun (WGS) entry which is preliminary data.</text>
</comment>
<reference evidence="5" key="2">
    <citation type="submission" date="2023-02" db="EMBL/GenBank/DDBJ databases">
        <authorList>
            <consortium name="DOE Joint Genome Institute"/>
            <person name="Mondo S.J."/>
            <person name="Chang Y."/>
            <person name="Wang Y."/>
            <person name="Ahrendt S."/>
            <person name="Andreopoulos W."/>
            <person name="Barry K."/>
            <person name="Beard J."/>
            <person name="Benny G.L."/>
            <person name="Blankenship S."/>
            <person name="Bonito G."/>
            <person name="Cuomo C."/>
            <person name="Desiro A."/>
            <person name="Gervers K.A."/>
            <person name="Hundley H."/>
            <person name="Kuo A."/>
            <person name="LaButti K."/>
            <person name="Lang B.F."/>
            <person name="Lipzen A."/>
            <person name="O'Donnell K."/>
            <person name="Pangilinan J."/>
            <person name="Reynolds N."/>
            <person name="Sandor L."/>
            <person name="Smith M.W."/>
            <person name="Tsang A."/>
            <person name="Grigoriev I.V."/>
            <person name="Stajich J.E."/>
            <person name="Spatafora J.W."/>
        </authorList>
    </citation>
    <scope>NUCLEOTIDE SEQUENCE</scope>
    <source>
        <strain evidence="5">RSA 2281</strain>
    </source>
</reference>
<evidence type="ECO:0000259" key="4">
    <source>
        <dbReference type="PROSITE" id="PS50002"/>
    </source>
</evidence>
<evidence type="ECO:0000256" key="2">
    <source>
        <dbReference type="ARBA" id="ARBA00022443"/>
    </source>
</evidence>
<keyword evidence="6" id="KW-1185">Reference proteome</keyword>
<dbReference type="PANTHER" id="PTHR15629">
    <property type="entry name" value="SH3YL1 PROTEIN"/>
    <property type="match status" value="1"/>
</dbReference>
<gene>
    <name evidence="5" type="ORF">BDA99DRAFT_480844</name>
</gene>
<dbReference type="SMART" id="SM00326">
    <property type="entry name" value="SH3"/>
    <property type="match status" value="1"/>
</dbReference>
<dbReference type="Pfam" id="PF00018">
    <property type="entry name" value="SH3_1"/>
    <property type="match status" value="1"/>
</dbReference>
<dbReference type="CDD" id="cd11842">
    <property type="entry name" value="SH3_Ysc84p_like"/>
    <property type="match status" value="1"/>
</dbReference>
<protein>
    <recommendedName>
        <fullName evidence="4">SH3 domain-containing protein</fullName>
    </recommendedName>
</protein>
<evidence type="ECO:0000313" key="5">
    <source>
        <dbReference type="EMBL" id="KAI9264964.1"/>
    </source>
</evidence>
<comment type="similarity">
    <text evidence="1">Belongs to the SH3YL1 family.</text>
</comment>
<dbReference type="GO" id="GO:0051015">
    <property type="term" value="F:actin filament binding"/>
    <property type="evidence" value="ECO:0007669"/>
    <property type="project" value="TreeGrafter"/>
</dbReference>
<evidence type="ECO:0000256" key="3">
    <source>
        <dbReference type="PROSITE-ProRule" id="PRU00192"/>
    </source>
</evidence>
<dbReference type="Pfam" id="PF04366">
    <property type="entry name" value="Ysc84"/>
    <property type="match status" value="1"/>
</dbReference>
<dbReference type="CDD" id="cd11525">
    <property type="entry name" value="SYLF_SH3YL1_like"/>
    <property type="match status" value="1"/>
</dbReference>
<dbReference type="FunFam" id="2.30.30.40:FF:000100">
    <property type="entry name" value="SH3 domain-containing YSC84-like protein 1"/>
    <property type="match status" value="1"/>
</dbReference>
<keyword evidence="2 3" id="KW-0728">SH3 domain</keyword>
<dbReference type="AlphaFoldDB" id="A0AAD5KBM1"/>
<dbReference type="InterPro" id="IPR001452">
    <property type="entry name" value="SH3_domain"/>
</dbReference>
<dbReference type="GO" id="GO:0035091">
    <property type="term" value="F:phosphatidylinositol binding"/>
    <property type="evidence" value="ECO:0007669"/>
    <property type="project" value="TreeGrafter"/>
</dbReference>
<dbReference type="PANTHER" id="PTHR15629:SF2">
    <property type="entry name" value="SH3 DOMAIN-CONTAINING YSC84-LIKE PROTEIN 1"/>
    <property type="match status" value="1"/>
</dbReference>
<dbReference type="InterPro" id="IPR033643">
    <property type="entry name" value="SYLF_SH3YL1-like"/>
</dbReference>
<evidence type="ECO:0000313" key="6">
    <source>
        <dbReference type="Proteomes" id="UP001209540"/>
    </source>
</evidence>